<dbReference type="InterPro" id="IPR003995">
    <property type="entry name" value="RTX_toxin_determinant-A"/>
</dbReference>
<dbReference type="EMBL" id="RDQJ01000052">
    <property type="protein sequence ID" value="RMX07207.1"/>
    <property type="molecule type" value="Genomic_DNA"/>
</dbReference>
<evidence type="ECO:0000313" key="9">
    <source>
        <dbReference type="Proteomes" id="UP000275180"/>
    </source>
</evidence>
<dbReference type="InterPro" id="IPR018511">
    <property type="entry name" value="Hemolysin-typ_Ca-bd_CS"/>
</dbReference>
<evidence type="ECO:0000256" key="7">
    <source>
        <dbReference type="ARBA" id="ARBA00023136"/>
    </source>
</evidence>
<keyword evidence="5" id="KW-0677">Repeat</keyword>
<sequence>MGTVAGLVLAAHDAEAAARAGDKERAREIMEQWAAEEAGSELGSVVGSAVGTFALGLASLGGVAVSAPVAATVVLGAALLGSIFGADAGANAYRDYMGDKDANGRRDLIDKLSNLLFGVPFDPTALPSDLSYLGDSIERYRVDIDMREVNLQEQARVDVAWRYALRELNTFVVQHIDYARHNADGSLDYDNFSASYWQDKAKMLQWKSEFEARNLAFNRDLDSSHVEGNWRFTDLNPKLVFPGGSAFSLGIDGVGLGGEHQVVFGSHAGGEVTGGGLADRLYGGMGADTLRGGSGSDYLDGGQGHDTYVLSSDDSGVDTIVDIDGDGHLEVDGQSLDGMVFSRPNIPIADNNRAQVYQDSQGQYRLQQLSDDGVWELAARASDGYRVLARLQNWQDGMLGMQLDANAPGVTPEPERFDFYHRAAPVFQHYIGTHAPAGIWVHGSQSHSGQFTGSGHGDVIYTGGGNSNLVYAFGGSDYVQGGEGRDFLIMGVNRSQLDHDEDVAYGGGGSDIIAGGGGNDTLWGDDGSASYLQADAGTDSDDAQTRRGDWISGQAGSDLIYGSAREDVLFGGDGDDTLRGGAGRDLLLGDADYFVGSGAMVIGADQGTAAYQWQADGTVRRLPNGHSEAGVAVPNGQVFRWSWSSSTQDFSLTPGRSFLRSDRLVGAGTDYLDGGAGDDWMAGQTGDDELHGGEGNDVLYGDDAVAMPEGSEGNDRLFAGAGR</sequence>
<dbReference type="GO" id="GO:0090729">
    <property type="term" value="F:toxin activity"/>
    <property type="evidence" value="ECO:0007669"/>
    <property type="project" value="UniProtKB-KW"/>
</dbReference>
<keyword evidence="3" id="KW-0964">Secreted</keyword>
<proteinExistence type="predicted"/>
<evidence type="ECO:0000256" key="6">
    <source>
        <dbReference type="ARBA" id="ARBA00023026"/>
    </source>
</evidence>
<dbReference type="Pfam" id="PF00353">
    <property type="entry name" value="HemolysinCabind"/>
    <property type="match status" value="6"/>
</dbReference>
<dbReference type="InterPro" id="IPR001343">
    <property type="entry name" value="Hemolysn_Ca-bd"/>
</dbReference>
<accession>A0A3M6QW41</accession>
<dbReference type="InterPro" id="IPR050557">
    <property type="entry name" value="RTX_toxin/Mannuronan_C5-epim"/>
</dbReference>
<evidence type="ECO:0000256" key="3">
    <source>
        <dbReference type="ARBA" id="ARBA00022525"/>
    </source>
</evidence>
<evidence type="ECO:0000256" key="4">
    <source>
        <dbReference type="ARBA" id="ARBA00022656"/>
    </source>
</evidence>
<dbReference type="PANTHER" id="PTHR38340">
    <property type="entry name" value="S-LAYER PROTEIN"/>
    <property type="match status" value="1"/>
</dbReference>
<gene>
    <name evidence="8" type="ORF">EBQ34_14835</name>
</gene>
<feature type="non-terminal residue" evidence="8">
    <location>
        <position position="723"/>
    </location>
</feature>
<dbReference type="GO" id="GO:0005509">
    <property type="term" value="F:calcium ion binding"/>
    <property type="evidence" value="ECO:0007669"/>
    <property type="project" value="InterPro"/>
</dbReference>
<organism evidence="8 9">
    <name type="scientific">Vandammella animalimorsus</name>
    <dbReference type="NCBI Taxonomy" id="2029117"/>
    <lineage>
        <taxon>Bacteria</taxon>
        <taxon>Pseudomonadati</taxon>
        <taxon>Pseudomonadota</taxon>
        <taxon>Betaproteobacteria</taxon>
        <taxon>Burkholderiales</taxon>
        <taxon>Comamonadaceae</taxon>
        <taxon>Vandammella</taxon>
    </lineage>
</organism>
<comment type="subcellular location">
    <subcellularLocation>
        <location evidence="1">Membrane</location>
    </subcellularLocation>
    <subcellularLocation>
        <location evidence="2">Secreted</location>
    </subcellularLocation>
</comment>
<evidence type="ECO:0008006" key="10">
    <source>
        <dbReference type="Google" id="ProtNLM"/>
    </source>
</evidence>
<dbReference type="Proteomes" id="UP000275180">
    <property type="component" value="Unassembled WGS sequence"/>
</dbReference>
<protein>
    <recommendedName>
        <fullName evidence="10">Haemolysin-type calcium binding-related domain-containing protein</fullName>
    </recommendedName>
</protein>
<dbReference type="GO" id="GO:0005576">
    <property type="term" value="C:extracellular region"/>
    <property type="evidence" value="ECO:0007669"/>
    <property type="project" value="UniProtKB-SubCell"/>
</dbReference>
<dbReference type="Gene3D" id="2.150.10.10">
    <property type="entry name" value="Serralysin-like metalloprotease, C-terminal"/>
    <property type="match status" value="3"/>
</dbReference>
<evidence type="ECO:0000256" key="1">
    <source>
        <dbReference type="ARBA" id="ARBA00004370"/>
    </source>
</evidence>
<dbReference type="InterPro" id="IPR011049">
    <property type="entry name" value="Serralysin-like_metalloprot_C"/>
</dbReference>
<comment type="caution">
    <text evidence="8">The sequence shown here is derived from an EMBL/GenBank/DDBJ whole genome shotgun (WGS) entry which is preliminary data.</text>
</comment>
<dbReference type="PRINTS" id="PR01488">
    <property type="entry name" value="RTXTOXINA"/>
</dbReference>
<keyword evidence="7" id="KW-0472">Membrane</keyword>
<name>A0A3M6QW41_9BURK</name>
<keyword evidence="4" id="KW-0800">Toxin</keyword>
<evidence type="ECO:0000313" key="8">
    <source>
        <dbReference type="EMBL" id="RMX07207.1"/>
    </source>
</evidence>
<reference evidence="8 9" key="1">
    <citation type="submission" date="2018-10" db="EMBL/GenBank/DDBJ databases">
        <title>Comamonadaceae CDC group NO-1 genome sequencing and assembly.</title>
        <authorList>
            <person name="Bernier A.-M."/>
            <person name="Bernard K."/>
        </authorList>
    </citation>
    <scope>NUCLEOTIDE SEQUENCE [LARGE SCALE GENOMIC DNA]</scope>
    <source>
        <strain evidence="8 9">NML180582</strain>
    </source>
</reference>
<dbReference type="SUPFAM" id="SSF51120">
    <property type="entry name" value="beta-Roll"/>
    <property type="match status" value="3"/>
</dbReference>
<dbReference type="AlphaFoldDB" id="A0A3M6QW41"/>
<dbReference type="GO" id="GO:0016020">
    <property type="term" value="C:membrane"/>
    <property type="evidence" value="ECO:0007669"/>
    <property type="project" value="UniProtKB-SubCell"/>
</dbReference>
<keyword evidence="6" id="KW-0843">Virulence</keyword>
<evidence type="ECO:0000256" key="5">
    <source>
        <dbReference type="ARBA" id="ARBA00022737"/>
    </source>
</evidence>
<dbReference type="PROSITE" id="PS00330">
    <property type="entry name" value="HEMOLYSIN_CALCIUM"/>
    <property type="match status" value="3"/>
</dbReference>
<dbReference type="PRINTS" id="PR00313">
    <property type="entry name" value="CABNDNGRPT"/>
</dbReference>
<evidence type="ECO:0000256" key="2">
    <source>
        <dbReference type="ARBA" id="ARBA00004613"/>
    </source>
</evidence>
<dbReference type="PANTHER" id="PTHR38340:SF1">
    <property type="entry name" value="S-LAYER PROTEIN"/>
    <property type="match status" value="1"/>
</dbReference>